<keyword evidence="3" id="KW-1185">Reference proteome</keyword>
<dbReference type="InterPro" id="IPR010730">
    <property type="entry name" value="HET"/>
</dbReference>
<protein>
    <submittedName>
        <fullName evidence="2">Heterokaryon incompatibility protein 6,OR allele</fullName>
    </submittedName>
</protein>
<evidence type="ECO:0000313" key="2">
    <source>
        <dbReference type="EMBL" id="TVY38286.1"/>
    </source>
</evidence>
<accession>A0A8H8RMI0</accession>
<dbReference type="PANTHER" id="PTHR24148:SF64">
    <property type="entry name" value="HETEROKARYON INCOMPATIBILITY DOMAIN-CONTAINING PROTEIN"/>
    <property type="match status" value="1"/>
</dbReference>
<organism evidence="2 3">
    <name type="scientific">Lachnellula occidentalis</name>
    <dbReference type="NCBI Taxonomy" id="215460"/>
    <lineage>
        <taxon>Eukaryota</taxon>
        <taxon>Fungi</taxon>
        <taxon>Dikarya</taxon>
        <taxon>Ascomycota</taxon>
        <taxon>Pezizomycotina</taxon>
        <taxon>Leotiomycetes</taxon>
        <taxon>Helotiales</taxon>
        <taxon>Lachnaceae</taxon>
        <taxon>Lachnellula</taxon>
    </lineage>
</organism>
<proteinExistence type="predicted"/>
<comment type="caution">
    <text evidence="2">The sequence shown here is derived from an EMBL/GenBank/DDBJ whole genome shotgun (WGS) entry which is preliminary data.</text>
</comment>
<dbReference type="OrthoDB" id="2157530at2759"/>
<name>A0A8H8RMI0_9HELO</name>
<dbReference type="AlphaFoldDB" id="A0A8H8RMI0"/>
<gene>
    <name evidence="2" type="primary">het-6_7</name>
    <name evidence="2" type="ORF">LOCC1_G007042</name>
</gene>
<dbReference type="InterPro" id="IPR052895">
    <property type="entry name" value="HetReg/Transcr_Mod"/>
</dbReference>
<evidence type="ECO:0000313" key="3">
    <source>
        <dbReference type="Proteomes" id="UP000443090"/>
    </source>
</evidence>
<dbReference type="Proteomes" id="UP000443090">
    <property type="component" value="Unassembled WGS sequence"/>
</dbReference>
<feature type="domain" description="Heterokaryon incompatibility" evidence="1">
    <location>
        <begin position="51"/>
        <end position="206"/>
    </location>
</feature>
<evidence type="ECO:0000259" key="1">
    <source>
        <dbReference type="Pfam" id="PF06985"/>
    </source>
</evidence>
<reference evidence="2 3" key="1">
    <citation type="submission" date="2018-05" db="EMBL/GenBank/DDBJ databases">
        <title>Genome sequencing and assembly of the regulated plant pathogen Lachnellula willkommii and related sister species for the development of diagnostic species identification markers.</title>
        <authorList>
            <person name="Giroux E."/>
            <person name="Bilodeau G."/>
        </authorList>
    </citation>
    <scope>NUCLEOTIDE SEQUENCE [LARGE SCALE GENOMIC DNA]</scope>
    <source>
        <strain evidence="2 3">CBS 160.35</strain>
    </source>
</reference>
<dbReference type="PANTHER" id="PTHR24148">
    <property type="entry name" value="ANKYRIN REPEAT DOMAIN-CONTAINING PROTEIN 39 HOMOLOG-RELATED"/>
    <property type="match status" value="1"/>
</dbReference>
<sequence length="552" mass="61435">MSLLADNIEASLYDPLPDLQSIRCIVILPGIGSEIVSCQLDVISLGESYSFQALSYVWGNPNPPQYIECDGILKSVTPNLLAALRSLRSETEVRWMWIDALCINQLDLAERSQQVLLMRRIYTEADGVIVYLGDDDNGQAAIALDLIKKASDHHVKDMAQNSGFSLHLGETEAKDFPPLVKDNPAWNAVSWFLDLPWFGRVWVLQEVAFQEATMMIGKSEIEWRDVAKAIVWLQAKSCLRNSCDRWRSERLISIEIAATPNIGLFEILATSADFEASDPRDHVYALLGLAKNSDTIMSSPLLRPDYTKTLKQVNSSLVRYFLQNSGDGQANLDILSLVTSRGSDPDVVEDLPSWAPRFHGKFFGNTRLAQGQISETWRASKCLAVQLLESEDENSLILQGLKITRIISSDHSFESVYCDSGLRLLNAVKELLEKKVKPFEFKCADTAEESLAQTLTAGWPRSGVDKVWVHNEDNLTDPYHAADLEDYLFGPQSASPPEFSPFTNAMHCGGGEAIFLTESGHIGIGAKELQVGDFIFFGGMLCAWFDVWVGDR</sequence>
<dbReference type="Pfam" id="PF06985">
    <property type="entry name" value="HET"/>
    <property type="match status" value="1"/>
</dbReference>
<dbReference type="EMBL" id="QGMI01000620">
    <property type="protein sequence ID" value="TVY38286.1"/>
    <property type="molecule type" value="Genomic_DNA"/>
</dbReference>